<dbReference type="InterPro" id="IPR006094">
    <property type="entry name" value="Oxid_FAD_bind_N"/>
</dbReference>
<dbReference type="EMBL" id="LR905265">
    <property type="protein sequence ID" value="CAD7253373.1"/>
    <property type="molecule type" value="Genomic_DNA"/>
</dbReference>
<comment type="subcellular location">
    <subcellularLocation>
        <location evidence="4">Cytoplasm</location>
    </subcellularLocation>
    <subcellularLocation>
        <location evidence="3">Peroxisome</location>
    </subcellularLocation>
</comment>
<evidence type="ECO:0000313" key="27">
    <source>
        <dbReference type="EMBL" id="CAD7253373.1"/>
    </source>
</evidence>
<dbReference type="Gene3D" id="3.90.78.10">
    <property type="entry name" value="UDP-N-acetylenolpyruvoylglucosamine reductase, C-terminal domain"/>
    <property type="match status" value="1"/>
</dbReference>
<name>A0A7R9AG45_9CRUS</name>
<dbReference type="InterPro" id="IPR002305">
    <property type="entry name" value="aa-tRNA-synth_Ic"/>
</dbReference>
<keyword evidence="9" id="KW-0285">Flavoprotein</keyword>
<dbReference type="UniPathway" id="UPA00219"/>
<dbReference type="Gene3D" id="3.30.43.10">
    <property type="entry name" value="Uridine Diphospho-n-acetylenolpyruvylglucosamine Reductase, domain 2"/>
    <property type="match status" value="1"/>
</dbReference>
<evidence type="ECO:0000256" key="12">
    <source>
        <dbReference type="ARBA" id="ARBA00022840"/>
    </source>
</evidence>
<evidence type="ECO:0000256" key="5">
    <source>
        <dbReference type="ARBA" id="ARBA00004752"/>
    </source>
</evidence>
<dbReference type="EMBL" id="CAJPEV010005748">
    <property type="protein sequence ID" value="CAG0903466.1"/>
    <property type="molecule type" value="Genomic_DNA"/>
</dbReference>
<dbReference type="InterPro" id="IPR016166">
    <property type="entry name" value="FAD-bd_PCMH"/>
</dbReference>
<keyword evidence="28" id="KW-1185">Reference proteome</keyword>
<dbReference type="NCBIfam" id="TIGR00234">
    <property type="entry name" value="tyrS"/>
    <property type="match status" value="1"/>
</dbReference>
<keyword evidence="13" id="KW-0521">NADP</keyword>
<dbReference type="Gene3D" id="3.40.50.620">
    <property type="entry name" value="HUPs"/>
    <property type="match status" value="1"/>
</dbReference>
<evidence type="ECO:0000256" key="21">
    <source>
        <dbReference type="ARBA" id="ARBA00023306"/>
    </source>
</evidence>
<dbReference type="Pfam" id="PF22421">
    <property type="entry name" value="SYY_C-terminal"/>
    <property type="match status" value="1"/>
</dbReference>
<evidence type="ECO:0000256" key="17">
    <source>
        <dbReference type="ARBA" id="ARBA00022984"/>
    </source>
</evidence>
<evidence type="ECO:0000256" key="9">
    <source>
        <dbReference type="ARBA" id="ARBA00022630"/>
    </source>
</evidence>
<dbReference type="NCBIfam" id="TIGR00179">
    <property type="entry name" value="murB"/>
    <property type="match status" value="1"/>
</dbReference>
<keyword evidence="7 25" id="KW-0436">Ligase</keyword>
<dbReference type="InterPro" id="IPR011601">
    <property type="entry name" value="MurB_C"/>
</dbReference>
<keyword evidence="21" id="KW-0131">Cell cycle</keyword>
<dbReference type="PANTHER" id="PTHR11766">
    <property type="entry name" value="TYROSYL-TRNA SYNTHETASE"/>
    <property type="match status" value="1"/>
</dbReference>
<evidence type="ECO:0000256" key="8">
    <source>
        <dbReference type="ARBA" id="ARBA00022618"/>
    </source>
</evidence>
<dbReference type="InterPro" id="IPR054608">
    <property type="entry name" value="SYY-like_C"/>
</dbReference>
<evidence type="ECO:0000256" key="25">
    <source>
        <dbReference type="RuleBase" id="RU361234"/>
    </source>
</evidence>
<dbReference type="InterPro" id="IPR016167">
    <property type="entry name" value="FAD-bd_PCMH_sub1"/>
</dbReference>
<gene>
    <name evidence="27" type="ORF">DSTB1V02_LOCUS13123</name>
</gene>
<evidence type="ECO:0000256" key="24">
    <source>
        <dbReference type="ARBA" id="ARBA00048914"/>
    </source>
</evidence>
<dbReference type="SUPFAM" id="SSF55174">
    <property type="entry name" value="Alpha-L RNA-binding motif"/>
    <property type="match status" value="1"/>
</dbReference>
<keyword evidence="10 25" id="KW-0547">Nucleotide-binding</keyword>
<evidence type="ECO:0000256" key="16">
    <source>
        <dbReference type="ARBA" id="ARBA00022960"/>
    </source>
</evidence>
<dbReference type="GO" id="GO:0006437">
    <property type="term" value="P:tyrosyl-tRNA aminoacylation"/>
    <property type="evidence" value="ECO:0007669"/>
    <property type="project" value="InterPro"/>
</dbReference>
<protein>
    <recommendedName>
        <fullName evidence="25">Tyrosine--tRNA ligase</fullName>
        <ecNumber evidence="25">6.1.1.1</ecNumber>
    </recommendedName>
    <alternativeName>
        <fullName evidence="25">Tyrosyl-tRNA synthetase</fullName>
    </alternativeName>
</protein>
<dbReference type="InterPro" id="IPR036986">
    <property type="entry name" value="S4_RNA-bd_sf"/>
</dbReference>
<dbReference type="SUPFAM" id="SSF56176">
    <property type="entry name" value="FAD-binding/transporter-associated domain-like"/>
    <property type="match status" value="1"/>
</dbReference>
<dbReference type="Pfam" id="PF02873">
    <property type="entry name" value="MurB_C"/>
    <property type="match status" value="1"/>
</dbReference>
<dbReference type="InterPro" id="IPR024088">
    <property type="entry name" value="Tyr-tRNA-ligase_bac-type"/>
</dbReference>
<dbReference type="GO" id="GO:0005829">
    <property type="term" value="C:cytosol"/>
    <property type="evidence" value="ECO:0007669"/>
    <property type="project" value="TreeGrafter"/>
</dbReference>
<evidence type="ECO:0000256" key="14">
    <source>
        <dbReference type="ARBA" id="ARBA00022884"/>
    </source>
</evidence>
<dbReference type="Pfam" id="PF00579">
    <property type="entry name" value="tRNA-synt_1b"/>
    <property type="match status" value="1"/>
</dbReference>
<evidence type="ECO:0000256" key="13">
    <source>
        <dbReference type="ARBA" id="ARBA00022857"/>
    </source>
</evidence>
<keyword evidence="22" id="KW-0961">Cell wall biogenesis/degradation</keyword>
<dbReference type="CDD" id="cd00805">
    <property type="entry name" value="TyrRS_core"/>
    <property type="match status" value="1"/>
</dbReference>
<comment type="cofactor">
    <cofactor evidence="1">
        <name>FAD</name>
        <dbReference type="ChEBI" id="CHEBI:57692"/>
    </cofactor>
</comment>
<keyword evidence="8" id="KW-0132">Cell division</keyword>
<organism evidence="27">
    <name type="scientific">Darwinula stevensoni</name>
    <dbReference type="NCBI Taxonomy" id="69355"/>
    <lineage>
        <taxon>Eukaryota</taxon>
        <taxon>Metazoa</taxon>
        <taxon>Ecdysozoa</taxon>
        <taxon>Arthropoda</taxon>
        <taxon>Crustacea</taxon>
        <taxon>Oligostraca</taxon>
        <taxon>Ostracoda</taxon>
        <taxon>Podocopa</taxon>
        <taxon>Podocopida</taxon>
        <taxon>Darwinulocopina</taxon>
        <taxon>Darwinuloidea</taxon>
        <taxon>Darwinulidae</taxon>
        <taxon>Darwinula</taxon>
    </lineage>
</organism>
<dbReference type="OrthoDB" id="66620at2759"/>
<dbReference type="GO" id="GO:0071555">
    <property type="term" value="P:cell wall organization"/>
    <property type="evidence" value="ECO:0007669"/>
    <property type="project" value="UniProtKB-KW"/>
</dbReference>
<dbReference type="Gene3D" id="1.10.240.10">
    <property type="entry name" value="Tyrosyl-Transfer RNA Synthetase"/>
    <property type="match status" value="1"/>
</dbReference>
<dbReference type="InterPro" id="IPR003170">
    <property type="entry name" value="MurB"/>
</dbReference>
<dbReference type="SUPFAM" id="SSF56194">
    <property type="entry name" value="Uridine diphospho-N-Acetylenolpyruvylglucosamine reductase, MurB, C-terminal domain"/>
    <property type="match status" value="1"/>
</dbReference>
<keyword evidence="16" id="KW-0133">Cell shape</keyword>
<feature type="non-terminal residue" evidence="27">
    <location>
        <position position="729"/>
    </location>
</feature>
<evidence type="ECO:0000256" key="6">
    <source>
        <dbReference type="ARBA" id="ARBA00022490"/>
    </source>
</evidence>
<comment type="catalytic activity">
    <reaction evidence="23 25">
        <text>tRNA(Tyr) + L-tyrosine + ATP = L-tyrosyl-tRNA(Tyr) + AMP + diphosphate + H(+)</text>
        <dbReference type="Rhea" id="RHEA:10220"/>
        <dbReference type="Rhea" id="RHEA-COMP:9706"/>
        <dbReference type="Rhea" id="RHEA-COMP:9707"/>
        <dbReference type="ChEBI" id="CHEBI:15378"/>
        <dbReference type="ChEBI" id="CHEBI:30616"/>
        <dbReference type="ChEBI" id="CHEBI:33019"/>
        <dbReference type="ChEBI" id="CHEBI:58315"/>
        <dbReference type="ChEBI" id="CHEBI:78442"/>
        <dbReference type="ChEBI" id="CHEBI:78536"/>
        <dbReference type="ChEBI" id="CHEBI:456215"/>
        <dbReference type="EC" id="6.1.1.1"/>
    </reaction>
</comment>
<comment type="catalytic activity">
    <reaction evidence="24">
        <text>UDP-N-acetyl-alpha-D-muramate + NADP(+) = UDP-N-acetyl-3-O-(1-carboxyvinyl)-alpha-D-glucosamine + NADPH + H(+)</text>
        <dbReference type="Rhea" id="RHEA:12248"/>
        <dbReference type="ChEBI" id="CHEBI:15378"/>
        <dbReference type="ChEBI" id="CHEBI:57783"/>
        <dbReference type="ChEBI" id="CHEBI:58349"/>
        <dbReference type="ChEBI" id="CHEBI:68483"/>
        <dbReference type="ChEBI" id="CHEBI:70757"/>
        <dbReference type="EC" id="1.3.1.98"/>
    </reaction>
</comment>
<reference evidence="27" key="1">
    <citation type="submission" date="2020-11" db="EMBL/GenBank/DDBJ databases">
        <authorList>
            <person name="Tran Van P."/>
        </authorList>
    </citation>
    <scope>NUCLEOTIDE SEQUENCE</scope>
</reference>
<evidence type="ECO:0000256" key="15">
    <source>
        <dbReference type="ARBA" id="ARBA00022917"/>
    </source>
</evidence>
<dbReference type="Pfam" id="PF01565">
    <property type="entry name" value="FAD_binding_4"/>
    <property type="match status" value="1"/>
</dbReference>
<keyword evidence="11" id="KW-0274">FAD</keyword>
<evidence type="ECO:0000256" key="19">
    <source>
        <dbReference type="ARBA" id="ARBA00023140"/>
    </source>
</evidence>
<feature type="domain" description="FAD-binding PCMH-type" evidence="26">
    <location>
        <begin position="416"/>
        <end position="585"/>
    </location>
</feature>
<keyword evidence="14" id="KW-0694">RNA-binding</keyword>
<dbReference type="InterPro" id="IPR024107">
    <property type="entry name" value="Tyr-tRNA-ligase_bac_1"/>
</dbReference>
<evidence type="ECO:0000256" key="4">
    <source>
        <dbReference type="ARBA" id="ARBA00004496"/>
    </source>
</evidence>
<feature type="non-terminal residue" evidence="27">
    <location>
        <position position="1"/>
    </location>
</feature>
<dbReference type="InterPro" id="IPR036318">
    <property type="entry name" value="FAD-bd_PCMH-like_sf"/>
</dbReference>
<keyword evidence="12 25" id="KW-0067">ATP-binding</keyword>
<dbReference type="GO" id="GO:0051301">
    <property type="term" value="P:cell division"/>
    <property type="evidence" value="ECO:0007669"/>
    <property type="project" value="UniProtKB-KW"/>
</dbReference>
<dbReference type="PRINTS" id="PR01040">
    <property type="entry name" value="TRNASYNTHTYR"/>
</dbReference>
<dbReference type="InterPro" id="IPR036635">
    <property type="entry name" value="MurB_C_sf"/>
</dbReference>
<dbReference type="GO" id="GO:0005524">
    <property type="term" value="F:ATP binding"/>
    <property type="evidence" value="ECO:0007669"/>
    <property type="project" value="UniProtKB-KW"/>
</dbReference>
<dbReference type="HAMAP" id="MF_02006">
    <property type="entry name" value="Tyr_tRNA_synth_type1"/>
    <property type="match status" value="1"/>
</dbReference>
<dbReference type="SUPFAM" id="SSF52374">
    <property type="entry name" value="Nucleotidylyl transferase"/>
    <property type="match status" value="1"/>
</dbReference>
<evidence type="ECO:0000256" key="3">
    <source>
        <dbReference type="ARBA" id="ARBA00004275"/>
    </source>
</evidence>
<comment type="function">
    <text evidence="2">Cell wall formation.</text>
</comment>
<dbReference type="GO" id="GO:0004831">
    <property type="term" value="F:tyrosine-tRNA ligase activity"/>
    <property type="evidence" value="ECO:0007669"/>
    <property type="project" value="UniProtKB-EC"/>
</dbReference>
<keyword evidence="15 25" id="KW-0648">Protein biosynthesis</keyword>
<dbReference type="PROSITE" id="PS51387">
    <property type="entry name" value="FAD_PCMH"/>
    <property type="match status" value="1"/>
</dbReference>
<evidence type="ECO:0000256" key="7">
    <source>
        <dbReference type="ARBA" id="ARBA00022598"/>
    </source>
</evidence>
<dbReference type="Proteomes" id="UP000677054">
    <property type="component" value="Unassembled WGS sequence"/>
</dbReference>
<dbReference type="InterPro" id="IPR002307">
    <property type="entry name" value="Tyr-tRNA-ligase"/>
</dbReference>
<proteinExistence type="inferred from homology"/>
<dbReference type="HAMAP" id="MF_00037">
    <property type="entry name" value="MurB"/>
    <property type="match status" value="1"/>
</dbReference>
<evidence type="ECO:0000256" key="18">
    <source>
        <dbReference type="ARBA" id="ARBA00023002"/>
    </source>
</evidence>
<dbReference type="GO" id="GO:0003723">
    <property type="term" value="F:RNA binding"/>
    <property type="evidence" value="ECO:0007669"/>
    <property type="project" value="UniProtKB-KW"/>
</dbReference>
<comment type="pathway">
    <text evidence="5">Cell wall biogenesis; peptidoglycan biosynthesis.</text>
</comment>
<dbReference type="InterPro" id="IPR016169">
    <property type="entry name" value="FAD-bd_PCMH_sub2"/>
</dbReference>
<dbReference type="PANTHER" id="PTHR11766:SF0">
    <property type="entry name" value="TYROSINE--TRNA LIGASE, MITOCHONDRIAL"/>
    <property type="match status" value="1"/>
</dbReference>
<dbReference type="GO" id="GO:0008360">
    <property type="term" value="P:regulation of cell shape"/>
    <property type="evidence" value="ECO:0007669"/>
    <property type="project" value="UniProtKB-KW"/>
</dbReference>
<keyword evidence="18" id="KW-0560">Oxidoreductase</keyword>
<evidence type="ECO:0000256" key="11">
    <source>
        <dbReference type="ARBA" id="ARBA00022827"/>
    </source>
</evidence>
<sequence>ELKWRGKFQDCVAETEAQLQKESTAGYIGFDPTASSLHLGNFQQIVLLKRLQLAGHKPIALMGGATGRVGDPKMTGERTLLSIDEIDAYIASQKKQLEKFIEFGTGKNDAIMVNNYDWFKDFSFLDFIRDVGKHITVSYMMSKDSVQNRLESGISFTEFTYQLIQGYDFLHLYKNYNCKLQLGGSDQWGNITTGVELVRRVLGEKVYAITSSLVTKSDGTKMGKSEAGENIWLDPKQTSPYKLYQFVLNRTDEEILNLNRRFSFKGKEEIEAMEAEFKAAPHLRSIHKSLGQELTTMIHSEGEYQQAIALSDLLFSGDIETLKATDYDGLKEVFGGLKQFTVSRDKLSQGIDITEFLVADTQIFPSNGQARQKLGENAISINKTKVAGDCKVTTQDVLHEKMILVQQGKKTYYFVELAQASELIEIFSLDDLKQLLPRLATEKFMFLGGGSNVLFIKDFDGLVIVNRLIGLCADPINENDIHVTALSGENWHEFVLWTLDRGFFGLENMSLIPGTIGAAPMQNIGAYGVEFKDYCLSVDAIELATGELKSFDYAACDFGYRESIFKRAMKDQYFIYQVHLKLSRNSPIHASYGNIQDVLNRKAILSPSHRDISDAVIEIRSSKLPNPTDLGNAGSFFKNPVVDKEKAEILIKEYPNAPNFPDGDKVKIPAGWLIEQCGFKGYKEGNVGSHKDQALVIVNYGGATGQEIYDYSEKIIREVEKRFKFALER</sequence>
<evidence type="ECO:0000256" key="2">
    <source>
        <dbReference type="ARBA" id="ARBA00003921"/>
    </source>
</evidence>
<dbReference type="Gene3D" id="3.10.290.10">
    <property type="entry name" value="RNA-binding S4 domain"/>
    <property type="match status" value="1"/>
</dbReference>
<comment type="similarity">
    <text evidence="25">Belongs to the class-I aminoacyl-tRNA synthetase family.</text>
</comment>
<keyword evidence="19" id="KW-0576">Peroxisome</keyword>
<keyword evidence="6" id="KW-0963">Cytoplasm</keyword>
<keyword evidence="17" id="KW-0573">Peptidoglycan synthesis</keyword>
<dbReference type="GO" id="GO:0071949">
    <property type="term" value="F:FAD binding"/>
    <property type="evidence" value="ECO:0007669"/>
    <property type="project" value="InterPro"/>
</dbReference>
<keyword evidence="20 25" id="KW-0030">Aminoacyl-tRNA synthetase</keyword>
<evidence type="ECO:0000256" key="23">
    <source>
        <dbReference type="ARBA" id="ARBA00048248"/>
    </source>
</evidence>
<dbReference type="Gene3D" id="3.30.465.10">
    <property type="match status" value="1"/>
</dbReference>
<evidence type="ECO:0000256" key="10">
    <source>
        <dbReference type="ARBA" id="ARBA00022741"/>
    </source>
</evidence>
<accession>A0A7R9AG45</accession>
<dbReference type="GO" id="GO:0008762">
    <property type="term" value="F:UDP-N-acetylmuramate dehydrogenase activity"/>
    <property type="evidence" value="ECO:0007669"/>
    <property type="project" value="UniProtKB-EC"/>
</dbReference>
<dbReference type="InterPro" id="IPR014729">
    <property type="entry name" value="Rossmann-like_a/b/a_fold"/>
</dbReference>
<evidence type="ECO:0000313" key="28">
    <source>
        <dbReference type="Proteomes" id="UP000677054"/>
    </source>
</evidence>
<dbReference type="AlphaFoldDB" id="A0A7R9AG45"/>
<evidence type="ECO:0000256" key="22">
    <source>
        <dbReference type="ARBA" id="ARBA00023316"/>
    </source>
</evidence>
<evidence type="ECO:0000256" key="1">
    <source>
        <dbReference type="ARBA" id="ARBA00001974"/>
    </source>
</evidence>
<dbReference type="EC" id="6.1.1.1" evidence="25"/>
<dbReference type="NCBIfam" id="NF000755">
    <property type="entry name" value="PRK00046.1"/>
    <property type="match status" value="1"/>
</dbReference>
<dbReference type="GO" id="GO:0005777">
    <property type="term" value="C:peroxisome"/>
    <property type="evidence" value="ECO:0007669"/>
    <property type="project" value="UniProtKB-SubCell"/>
</dbReference>
<evidence type="ECO:0000259" key="26">
    <source>
        <dbReference type="PROSITE" id="PS51387"/>
    </source>
</evidence>
<evidence type="ECO:0000256" key="20">
    <source>
        <dbReference type="ARBA" id="ARBA00023146"/>
    </source>
</evidence>